<dbReference type="PANTHER" id="PTHR43187">
    <property type="entry name" value="GLUTAMINE AMIDOTRANSFERASE DUG3-RELATED"/>
    <property type="match status" value="1"/>
</dbReference>
<dbReference type="Gene3D" id="3.60.20.10">
    <property type="entry name" value="Glutamine Phosphoribosylpyrophosphate, subunit 1, domain 1"/>
    <property type="match status" value="1"/>
</dbReference>
<dbReference type="EMBL" id="JAWLUP010000347">
    <property type="protein sequence ID" value="MDV7269138.1"/>
    <property type="molecule type" value="Genomic_DNA"/>
</dbReference>
<evidence type="ECO:0000313" key="2">
    <source>
        <dbReference type="Proteomes" id="UP001185863"/>
    </source>
</evidence>
<reference evidence="1" key="1">
    <citation type="submission" date="2023-10" db="EMBL/GenBank/DDBJ databases">
        <title>Development of a sustainable strategy for remediation of hydrocarbon-contaminated territories based on the waste exchange concept.</title>
        <authorList>
            <person name="Krivoruchko A."/>
        </authorList>
    </citation>
    <scope>NUCLEOTIDE SEQUENCE</scope>
    <source>
        <strain evidence="1">IEGM 68</strain>
    </source>
</reference>
<comment type="caution">
    <text evidence="1">The sequence shown here is derived from an EMBL/GenBank/DDBJ whole genome shotgun (WGS) entry which is preliminary data.</text>
</comment>
<dbReference type="PANTHER" id="PTHR43187:SF1">
    <property type="entry name" value="GLUTAMINE AMIDOTRANSFERASE DUG3-RELATED"/>
    <property type="match status" value="1"/>
</dbReference>
<proteinExistence type="predicted"/>
<protein>
    <submittedName>
        <fullName evidence="1">Class II glutamine amidotransferase</fullName>
    </submittedName>
</protein>
<dbReference type="Proteomes" id="UP001185863">
    <property type="component" value="Unassembled WGS sequence"/>
</dbReference>
<keyword evidence="1" id="KW-0315">Glutamine amidotransferase</keyword>
<sequence length="71" mass="7694">MAYSGEPILAEDLLFRPKHSLIDQSLHSRLGATTTNGDGFGVGWYGEGSEPAVYKSIEPAWNDSNLREIAG</sequence>
<name>A0AAE5AAF4_9NOCA</name>
<dbReference type="InterPro" id="IPR052373">
    <property type="entry name" value="Gamma-glu_amide_hydrolase"/>
</dbReference>
<dbReference type="InterPro" id="IPR029055">
    <property type="entry name" value="Ntn_hydrolases_N"/>
</dbReference>
<evidence type="ECO:0000313" key="1">
    <source>
        <dbReference type="EMBL" id="MDV7269138.1"/>
    </source>
</evidence>
<organism evidence="1 2">
    <name type="scientific">Rhodococcus oxybenzonivorans</name>
    <dbReference type="NCBI Taxonomy" id="1990687"/>
    <lineage>
        <taxon>Bacteria</taxon>
        <taxon>Bacillati</taxon>
        <taxon>Actinomycetota</taxon>
        <taxon>Actinomycetes</taxon>
        <taxon>Mycobacteriales</taxon>
        <taxon>Nocardiaceae</taxon>
        <taxon>Rhodococcus</taxon>
    </lineage>
</organism>
<dbReference type="AlphaFoldDB" id="A0AAE5AAF4"/>
<accession>A0AAE5AAF4</accession>
<gene>
    <name evidence="1" type="ORF">R4315_31985</name>
</gene>
<feature type="non-terminal residue" evidence="1">
    <location>
        <position position="71"/>
    </location>
</feature>